<dbReference type="GO" id="GO:0000026">
    <property type="term" value="F:alpha-1,2-mannosyltransferase activity"/>
    <property type="evidence" value="ECO:0007669"/>
    <property type="project" value="TreeGrafter"/>
</dbReference>
<dbReference type="PANTHER" id="PTHR31121">
    <property type="entry name" value="ALPHA-1,2 MANNOSYLTRANSFERASE KTR1"/>
    <property type="match status" value="1"/>
</dbReference>
<reference evidence="2" key="1">
    <citation type="submission" date="2020-05" db="EMBL/GenBank/DDBJ databases">
        <authorList>
            <person name="Chiriac C."/>
            <person name="Salcher M."/>
            <person name="Ghai R."/>
            <person name="Kavagutti S V."/>
        </authorList>
    </citation>
    <scope>NUCLEOTIDE SEQUENCE</scope>
</reference>
<dbReference type="InterPro" id="IPR029044">
    <property type="entry name" value="Nucleotide-diphossugar_trans"/>
</dbReference>
<dbReference type="Gene3D" id="3.90.550.10">
    <property type="entry name" value="Spore Coat Polysaccharide Biosynthesis Protein SpsA, Chain A"/>
    <property type="match status" value="1"/>
</dbReference>
<dbReference type="GO" id="GO:0000032">
    <property type="term" value="P:cell wall mannoprotein biosynthetic process"/>
    <property type="evidence" value="ECO:0007669"/>
    <property type="project" value="TreeGrafter"/>
</dbReference>
<gene>
    <name evidence="2" type="ORF">UFOVP760_205</name>
</gene>
<sequence>MVKNSCICYLVNDNPIHINRLYDSLMCLQENFLAEFPYPVVICHEGISQNVIDNIKQRIKTAIYFYKINFKIPDYPQEILNQIPERFKGHWDENAFFSIGYRHMCRFFSGEIYKDPFFEKVKFLLRLDCDSYFTKKVTYDIFKRMEDTGSVYGTVGEDTDMDYVVEGFGDACMSYFKENYNFSKPVTMFQTHFDLTDVQWIRNSDYMDFYDFIDSTGNIYIKRWGDAVIKFQGMTHTAGSRIYRFSDIPYKHGGDL</sequence>
<keyword evidence="1 2" id="KW-0808">Transferase</keyword>
<dbReference type="GO" id="GO:0006487">
    <property type="term" value="P:protein N-linked glycosylation"/>
    <property type="evidence" value="ECO:0007669"/>
    <property type="project" value="TreeGrafter"/>
</dbReference>
<dbReference type="SUPFAM" id="SSF53448">
    <property type="entry name" value="Nucleotide-diphospho-sugar transferases"/>
    <property type="match status" value="1"/>
</dbReference>
<dbReference type="GO" id="GO:0016020">
    <property type="term" value="C:membrane"/>
    <property type="evidence" value="ECO:0007669"/>
    <property type="project" value="InterPro"/>
</dbReference>
<dbReference type="InterPro" id="IPR002685">
    <property type="entry name" value="Glyco_trans_15"/>
</dbReference>
<evidence type="ECO:0000256" key="1">
    <source>
        <dbReference type="ARBA" id="ARBA00022679"/>
    </source>
</evidence>
<evidence type="ECO:0000313" key="2">
    <source>
        <dbReference type="EMBL" id="CAB5226429.1"/>
    </source>
</evidence>
<protein>
    <submittedName>
        <fullName evidence="2">KTR1 Mannosyltransferase</fullName>
    </submittedName>
</protein>
<accession>A0A6J7X763</accession>
<dbReference type="Pfam" id="PF01793">
    <property type="entry name" value="Glyco_transf_15"/>
    <property type="match status" value="1"/>
</dbReference>
<name>A0A6J7X763_9CAUD</name>
<proteinExistence type="predicted"/>
<organism evidence="2">
    <name type="scientific">uncultured Caudovirales phage</name>
    <dbReference type="NCBI Taxonomy" id="2100421"/>
    <lineage>
        <taxon>Viruses</taxon>
        <taxon>Duplodnaviria</taxon>
        <taxon>Heunggongvirae</taxon>
        <taxon>Uroviricota</taxon>
        <taxon>Caudoviricetes</taxon>
        <taxon>Peduoviridae</taxon>
        <taxon>Maltschvirus</taxon>
        <taxon>Maltschvirus maltsch</taxon>
    </lineage>
</organism>
<keyword evidence="2" id="KW-0328">Glycosyltransferase</keyword>
<dbReference type="EMBL" id="LR798360">
    <property type="protein sequence ID" value="CAB5226429.1"/>
    <property type="molecule type" value="Genomic_DNA"/>
</dbReference>
<dbReference type="PANTHER" id="PTHR31121:SF6">
    <property type="entry name" value="ALPHA-1,2 MANNOSYLTRANSFERASE KTR1"/>
    <property type="match status" value="1"/>
</dbReference>